<dbReference type="SUPFAM" id="SSF49354">
    <property type="entry name" value="PapD-like"/>
    <property type="match status" value="1"/>
</dbReference>
<keyword evidence="3 5" id="KW-1133">Transmembrane helix</keyword>
<feature type="domain" description="MSP" evidence="6">
    <location>
        <begin position="11"/>
        <end position="92"/>
    </location>
</feature>
<evidence type="ECO:0000313" key="8">
    <source>
        <dbReference type="Proteomes" id="UP001431783"/>
    </source>
</evidence>
<feature type="transmembrane region" description="Helical" evidence="5">
    <location>
        <begin position="147"/>
        <end position="166"/>
    </location>
</feature>
<dbReference type="GO" id="GO:0005737">
    <property type="term" value="C:cytoplasm"/>
    <property type="evidence" value="ECO:0007669"/>
    <property type="project" value="TreeGrafter"/>
</dbReference>
<name>A0AAW1UTW5_9CUCU</name>
<dbReference type="InterPro" id="IPR039283">
    <property type="entry name" value="MOSPD1/3"/>
</dbReference>
<comment type="caution">
    <text evidence="7">The sequence shown here is derived from an EMBL/GenBank/DDBJ whole genome shotgun (WGS) entry which is preliminary data.</text>
</comment>
<evidence type="ECO:0000313" key="7">
    <source>
        <dbReference type="EMBL" id="KAK9885925.1"/>
    </source>
</evidence>
<dbReference type="EMBL" id="JARQZJ010000097">
    <property type="protein sequence ID" value="KAK9885925.1"/>
    <property type="molecule type" value="Genomic_DNA"/>
</dbReference>
<dbReference type="PANTHER" id="PTHR34441">
    <property type="entry name" value="MOTILE SPERM DOMAIN-CONTAINING PROTEIN 1"/>
    <property type="match status" value="1"/>
</dbReference>
<reference evidence="7 8" key="1">
    <citation type="submission" date="2023-03" db="EMBL/GenBank/DDBJ databases">
        <title>Genome insight into feeding habits of ladybird beetles.</title>
        <authorList>
            <person name="Li H.-S."/>
            <person name="Huang Y.-H."/>
            <person name="Pang H."/>
        </authorList>
    </citation>
    <scope>NUCLEOTIDE SEQUENCE [LARGE SCALE GENOMIC DNA]</scope>
    <source>
        <strain evidence="7">SYSU_2023b</strain>
        <tissue evidence="7">Whole body</tissue>
    </source>
</reference>
<evidence type="ECO:0000256" key="1">
    <source>
        <dbReference type="ARBA" id="ARBA00004141"/>
    </source>
</evidence>
<protein>
    <recommendedName>
        <fullName evidence="6">MSP domain-containing protein</fullName>
    </recommendedName>
</protein>
<dbReference type="Proteomes" id="UP001431783">
    <property type="component" value="Unassembled WGS sequence"/>
</dbReference>
<dbReference type="InterPro" id="IPR000535">
    <property type="entry name" value="MSP_dom"/>
</dbReference>
<organism evidence="7 8">
    <name type="scientific">Henosepilachna vigintioctopunctata</name>
    <dbReference type="NCBI Taxonomy" id="420089"/>
    <lineage>
        <taxon>Eukaryota</taxon>
        <taxon>Metazoa</taxon>
        <taxon>Ecdysozoa</taxon>
        <taxon>Arthropoda</taxon>
        <taxon>Hexapoda</taxon>
        <taxon>Insecta</taxon>
        <taxon>Pterygota</taxon>
        <taxon>Neoptera</taxon>
        <taxon>Endopterygota</taxon>
        <taxon>Coleoptera</taxon>
        <taxon>Polyphaga</taxon>
        <taxon>Cucujiformia</taxon>
        <taxon>Coccinelloidea</taxon>
        <taxon>Coccinellidae</taxon>
        <taxon>Epilachninae</taxon>
        <taxon>Epilachnini</taxon>
        <taxon>Henosepilachna</taxon>
    </lineage>
</organism>
<dbReference type="Gene3D" id="2.60.40.10">
    <property type="entry name" value="Immunoglobulins"/>
    <property type="match status" value="1"/>
</dbReference>
<keyword evidence="4 5" id="KW-0472">Membrane</keyword>
<proteinExistence type="predicted"/>
<keyword evidence="2 5" id="KW-0812">Transmembrane</keyword>
<sequence>MSANRNIPVFVIPSSLQFCLHAKESHKQFLTIHNPYDFPVSFSISCTDPTKYHVKVPEGSLGPNSLVDIGIRHIMPDLENCGIIDKFKINMVDKKTRQMLGFKVVEAILLDNVKKGVSDTHDEYNESHHHTNEIDNQRRYMLTPSTFYIILTLGFVSLIILCLPTSRESIDVPNSIFPSYLEMKIQTKLFCSFLLGMITQILFKIV</sequence>
<dbReference type="Pfam" id="PF00635">
    <property type="entry name" value="Motile_Sperm"/>
    <property type="match status" value="1"/>
</dbReference>
<dbReference type="AlphaFoldDB" id="A0AAW1UTW5"/>
<evidence type="ECO:0000256" key="2">
    <source>
        <dbReference type="ARBA" id="ARBA00022692"/>
    </source>
</evidence>
<gene>
    <name evidence="7" type="ORF">WA026_013803</name>
</gene>
<dbReference type="InterPro" id="IPR008962">
    <property type="entry name" value="PapD-like_sf"/>
</dbReference>
<evidence type="ECO:0000259" key="6">
    <source>
        <dbReference type="Pfam" id="PF00635"/>
    </source>
</evidence>
<accession>A0AAW1UTW5</accession>
<dbReference type="PANTHER" id="PTHR34441:SF1">
    <property type="entry name" value="MOTILE SPERM DOMAIN-CONTAINING 1"/>
    <property type="match status" value="1"/>
</dbReference>
<keyword evidence="8" id="KW-1185">Reference proteome</keyword>
<dbReference type="InterPro" id="IPR013783">
    <property type="entry name" value="Ig-like_fold"/>
</dbReference>
<evidence type="ECO:0000256" key="5">
    <source>
        <dbReference type="SAM" id="Phobius"/>
    </source>
</evidence>
<evidence type="ECO:0000256" key="4">
    <source>
        <dbReference type="ARBA" id="ARBA00023136"/>
    </source>
</evidence>
<evidence type="ECO:0000256" key="3">
    <source>
        <dbReference type="ARBA" id="ARBA00022989"/>
    </source>
</evidence>
<dbReference type="GO" id="GO:0016020">
    <property type="term" value="C:membrane"/>
    <property type="evidence" value="ECO:0007669"/>
    <property type="project" value="UniProtKB-SubCell"/>
</dbReference>
<comment type="subcellular location">
    <subcellularLocation>
        <location evidence="1">Membrane</location>
        <topology evidence="1">Multi-pass membrane protein</topology>
    </subcellularLocation>
</comment>